<dbReference type="InterPro" id="IPR036682">
    <property type="entry name" value="OS_D_A10/PebIII_sf"/>
</dbReference>
<sequence length="141" mass="15961">MEEVSVSPSIQRIILDITKMKTVFITVVAMAITIVFGYDEIFDKVDVDKIINDDSLFTGYIDCMLEKGPCTLEHSEEFKKLLPEVIATACAKCSPIQRQHVRKTVKALSEKKPDDFKIFRSRFDPKGEYEAAFTAFLVGTD</sequence>
<evidence type="ECO:0000313" key="3">
    <source>
        <dbReference type="RefSeq" id="XP_026763031.1"/>
    </source>
</evidence>
<accession>A0A6J1X1U3</accession>
<dbReference type="Proteomes" id="UP001652740">
    <property type="component" value="Unplaced"/>
</dbReference>
<organism evidence="2 3">
    <name type="scientific">Galleria mellonella</name>
    <name type="common">Greater wax moth</name>
    <dbReference type="NCBI Taxonomy" id="7137"/>
    <lineage>
        <taxon>Eukaryota</taxon>
        <taxon>Metazoa</taxon>
        <taxon>Ecdysozoa</taxon>
        <taxon>Arthropoda</taxon>
        <taxon>Hexapoda</taxon>
        <taxon>Insecta</taxon>
        <taxon>Pterygota</taxon>
        <taxon>Neoptera</taxon>
        <taxon>Endopterygota</taxon>
        <taxon>Lepidoptera</taxon>
        <taxon>Glossata</taxon>
        <taxon>Ditrysia</taxon>
        <taxon>Pyraloidea</taxon>
        <taxon>Pyralidae</taxon>
        <taxon>Galleriinae</taxon>
        <taxon>Galleria</taxon>
    </lineage>
</organism>
<protein>
    <submittedName>
        <fullName evidence="3">Ejaculatory bulb-specific protein 3</fullName>
    </submittedName>
</protein>
<dbReference type="RefSeq" id="XP_026763031.1">
    <property type="nucleotide sequence ID" value="XM_026907230.3"/>
</dbReference>
<evidence type="ECO:0000256" key="1">
    <source>
        <dbReference type="SAM" id="Phobius"/>
    </source>
</evidence>
<keyword evidence="1" id="KW-0472">Membrane</keyword>
<dbReference type="PANTHER" id="PTHR11257">
    <property type="entry name" value="CHEMOSENSORY PROTEIN-RELATED"/>
    <property type="match status" value="1"/>
</dbReference>
<dbReference type="InterPro" id="IPR005055">
    <property type="entry name" value="A10/PebIII"/>
</dbReference>
<dbReference type="PANTHER" id="PTHR11257:SF13">
    <property type="entry name" value="GEO07322P1"/>
    <property type="match status" value="1"/>
</dbReference>
<keyword evidence="2" id="KW-1185">Reference proteome</keyword>
<gene>
    <name evidence="3" type="primary">LOC113521635</name>
</gene>
<feature type="transmembrane region" description="Helical" evidence="1">
    <location>
        <begin position="20"/>
        <end position="38"/>
    </location>
</feature>
<dbReference type="AlphaFoldDB" id="A0A6J1X1U3"/>
<proteinExistence type="predicted"/>
<dbReference type="SUPFAM" id="SSF100910">
    <property type="entry name" value="Chemosensory protein Csp2"/>
    <property type="match status" value="1"/>
</dbReference>
<keyword evidence="1" id="KW-0812">Transmembrane</keyword>
<dbReference type="Pfam" id="PF03392">
    <property type="entry name" value="OS-D"/>
    <property type="match status" value="1"/>
</dbReference>
<dbReference type="OrthoDB" id="7274644at2759"/>
<evidence type="ECO:0000313" key="2">
    <source>
        <dbReference type="Proteomes" id="UP001652740"/>
    </source>
</evidence>
<dbReference type="InParanoid" id="A0A6J1X1U3"/>
<reference evidence="3" key="1">
    <citation type="submission" date="2025-08" db="UniProtKB">
        <authorList>
            <consortium name="RefSeq"/>
        </authorList>
    </citation>
    <scope>IDENTIFICATION</scope>
    <source>
        <tissue evidence="3">Whole larvae</tissue>
    </source>
</reference>
<dbReference type="Gene3D" id="1.10.2080.10">
    <property type="entry name" value="Insect odorant-binding protein A10/Ejaculatory bulb-specific protein 3"/>
    <property type="match status" value="1"/>
</dbReference>
<keyword evidence="1" id="KW-1133">Transmembrane helix</keyword>
<dbReference type="GeneID" id="113521635"/>
<dbReference type="KEGG" id="gmw:113521635"/>
<name>A0A6J1X1U3_GALME</name>